<evidence type="ECO:0000256" key="1">
    <source>
        <dbReference type="SAM" id="MobiDB-lite"/>
    </source>
</evidence>
<comment type="caution">
    <text evidence="2">The sequence shown here is derived from an EMBL/GenBank/DDBJ whole genome shotgun (WGS) entry which is preliminary data.</text>
</comment>
<evidence type="ECO:0008006" key="4">
    <source>
        <dbReference type="Google" id="ProtNLM"/>
    </source>
</evidence>
<proteinExistence type="predicted"/>
<feature type="compositionally biased region" description="Acidic residues" evidence="1">
    <location>
        <begin position="445"/>
        <end position="466"/>
    </location>
</feature>
<reference evidence="2" key="1">
    <citation type="submission" date="2022-10" db="EMBL/GenBank/DDBJ databases">
        <title>Culturing micro-colonial fungi from biological soil crusts in the Mojave desert and describing Neophaeococcomyces mojavensis, and introducing the new genera and species Taxawa tesnikishii.</title>
        <authorList>
            <person name="Kurbessoian T."/>
            <person name="Stajich J.E."/>
        </authorList>
    </citation>
    <scope>NUCLEOTIDE SEQUENCE</scope>
    <source>
        <strain evidence="2">TK_1</strain>
    </source>
</reference>
<protein>
    <recommendedName>
        <fullName evidence="4">F-box domain-containing protein</fullName>
    </recommendedName>
</protein>
<evidence type="ECO:0000313" key="3">
    <source>
        <dbReference type="Proteomes" id="UP001172684"/>
    </source>
</evidence>
<gene>
    <name evidence="2" type="ORF">H2201_001952</name>
</gene>
<keyword evidence="3" id="KW-1185">Reference proteome</keyword>
<feature type="region of interest" description="Disordered" evidence="1">
    <location>
        <begin position="127"/>
        <end position="169"/>
    </location>
</feature>
<sequence>MATFKQRLQMHARRPSRPRRLSPLETFLGRLPQEVDWDREEYAADFDANLPSRWIRENLTAADLMSLRAASKACYKWTQRNPACLSKMFQTLFVFPRYSSSRSQSLQAFKAIGQHCQQLVIRLQQKPPSSTAPGQVFDDDFPTPFQGHAASPMRRSRAQTLSDTSRPSALLSQQNSEAAALNGVFEAPPSMPTTMPTSRFAAQSSDWSTVFRILKGINTISISSPGDSGWPGFKQIEATLVSIRMAIEQSLLLSFHTLRLEPIHAFGILHCRWAGGTAFGEASWMAGAIWTRVNTIEAQLLNPFPYITTSQRMIFMKVLHSWLRSFRERLRVLKFHWVGMKGPNPLLLDKAYRKKDFSAPPIEWDMLEELWLGNLEVDSTFKRAEDPKHADLIQDRAPLLKSLWVSKDGEDSEAEDTLINFDNKDEWRNSSYLLRGVGPSRYTDDGDGDGDGEDLREDDHGEDSEDEFVHNMSQSISGLSMDEPFALDL</sequence>
<organism evidence="2 3">
    <name type="scientific">Coniosporium apollinis</name>
    <dbReference type="NCBI Taxonomy" id="61459"/>
    <lineage>
        <taxon>Eukaryota</taxon>
        <taxon>Fungi</taxon>
        <taxon>Dikarya</taxon>
        <taxon>Ascomycota</taxon>
        <taxon>Pezizomycotina</taxon>
        <taxon>Dothideomycetes</taxon>
        <taxon>Dothideomycetes incertae sedis</taxon>
        <taxon>Coniosporium</taxon>
    </lineage>
</organism>
<name>A0ABQ9P1A2_9PEZI</name>
<feature type="compositionally biased region" description="Polar residues" evidence="1">
    <location>
        <begin position="158"/>
        <end position="169"/>
    </location>
</feature>
<accession>A0ABQ9P1A2</accession>
<dbReference type="Proteomes" id="UP001172684">
    <property type="component" value="Unassembled WGS sequence"/>
</dbReference>
<feature type="region of interest" description="Disordered" evidence="1">
    <location>
        <begin position="438"/>
        <end position="489"/>
    </location>
</feature>
<evidence type="ECO:0000313" key="2">
    <source>
        <dbReference type="EMBL" id="KAJ9667766.1"/>
    </source>
</evidence>
<dbReference type="EMBL" id="JAPDRL010000010">
    <property type="protein sequence ID" value="KAJ9667766.1"/>
    <property type="molecule type" value="Genomic_DNA"/>
</dbReference>